<evidence type="ECO:0000313" key="3">
    <source>
        <dbReference type="Proteomes" id="UP000507245"/>
    </source>
</evidence>
<feature type="region of interest" description="Disordered" evidence="1">
    <location>
        <begin position="1"/>
        <end position="39"/>
    </location>
</feature>
<dbReference type="Proteomes" id="UP000507245">
    <property type="component" value="Unassembled WGS sequence"/>
</dbReference>
<accession>A0A6J5Y6Q8</accession>
<sequence length="67" mass="7134">MKLAERRKANLIGSSRGKNVDLALEGDGELTGPRRQSRIAATHSYSRAHPSLVPPPFMAALAPPPSS</sequence>
<dbReference type="EMBL" id="CAEKKB010000008">
    <property type="protein sequence ID" value="CAB4320232.1"/>
    <property type="molecule type" value="Genomic_DNA"/>
</dbReference>
<keyword evidence="3" id="KW-1185">Reference proteome</keyword>
<reference evidence="3" key="1">
    <citation type="journal article" date="2020" name="Genome Biol.">
        <title>Gamete binning: chromosome-level and haplotype-resolved genome assembly enabled by high-throughput single-cell sequencing of gamete genomes.</title>
        <authorList>
            <person name="Campoy J.A."/>
            <person name="Sun H."/>
            <person name="Goel M."/>
            <person name="Jiao W.-B."/>
            <person name="Folz-Donahue K."/>
            <person name="Wang N."/>
            <person name="Rubio M."/>
            <person name="Liu C."/>
            <person name="Kukat C."/>
            <person name="Ruiz D."/>
            <person name="Huettel B."/>
            <person name="Schneeberger K."/>
        </authorList>
    </citation>
    <scope>NUCLEOTIDE SEQUENCE [LARGE SCALE GENOMIC DNA]</scope>
    <source>
        <strain evidence="3">cv. Rojo Pasion</strain>
    </source>
</reference>
<gene>
    <name evidence="2" type="ORF">ORAREDHAP_LOCUS48879</name>
</gene>
<name>A0A6J5Y6Q8_PRUAR</name>
<dbReference type="AlphaFoldDB" id="A0A6J5Y6Q8"/>
<evidence type="ECO:0000256" key="1">
    <source>
        <dbReference type="SAM" id="MobiDB-lite"/>
    </source>
</evidence>
<evidence type="ECO:0000313" key="2">
    <source>
        <dbReference type="EMBL" id="CAB4320232.1"/>
    </source>
</evidence>
<protein>
    <submittedName>
        <fullName evidence="2">Uncharacterized protein</fullName>
    </submittedName>
</protein>
<organism evidence="2 3">
    <name type="scientific">Prunus armeniaca</name>
    <name type="common">Apricot</name>
    <name type="synonym">Armeniaca vulgaris</name>
    <dbReference type="NCBI Taxonomy" id="36596"/>
    <lineage>
        <taxon>Eukaryota</taxon>
        <taxon>Viridiplantae</taxon>
        <taxon>Streptophyta</taxon>
        <taxon>Embryophyta</taxon>
        <taxon>Tracheophyta</taxon>
        <taxon>Spermatophyta</taxon>
        <taxon>Magnoliopsida</taxon>
        <taxon>eudicotyledons</taxon>
        <taxon>Gunneridae</taxon>
        <taxon>Pentapetalae</taxon>
        <taxon>rosids</taxon>
        <taxon>fabids</taxon>
        <taxon>Rosales</taxon>
        <taxon>Rosaceae</taxon>
        <taxon>Amygdaloideae</taxon>
        <taxon>Amygdaleae</taxon>
        <taxon>Prunus</taxon>
    </lineage>
</organism>
<proteinExistence type="predicted"/>